<dbReference type="Gene3D" id="1.10.150.20">
    <property type="entry name" value="5' to 3' exonuclease, C-terminal subdomain"/>
    <property type="match status" value="1"/>
</dbReference>
<keyword evidence="14" id="KW-1185">Reference proteome</keyword>
<dbReference type="CDD" id="cd06928">
    <property type="entry name" value="RNAP_alpha_NTD"/>
    <property type="match status" value="1"/>
</dbReference>
<sequence>MVKIIEPKIITDELKPDGSYGRFIAEPLDRGFGTTLGNSLRRVLLSSLPGVAVLSVKIDGVQHEFSTIPGVKEDVTEIILNIKGLTAKLFTEEPKTVRIEAEGPCEVTAGSIETDAEVEILDPSMHIATLGEGAKLSMDITLKKGQGYVSADKNKVLELSKAPIGTIAVDSIFTPVLKVNYTVENTRVEQITDYDKLTLEVWTDGTISAKEAVSLAAKILNRQLNHFVELSDEISGTEIMEKKEDTGKEKVLEMTIEELDLSVRAFNCLKRAGVNSVNDLINKSPEEMMKVRNLGKKSLEEVVSKLRSLGLDFNKDEE</sequence>
<accession>A0ABS2GR23</accession>
<dbReference type="GO" id="GO:0000428">
    <property type="term" value="C:DNA-directed RNA polymerase complex"/>
    <property type="evidence" value="ECO:0007669"/>
    <property type="project" value="UniProtKB-KW"/>
</dbReference>
<comment type="function">
    <text evidence="11">DNA-dependent RNA polymerase catalyzes the transcription of DNA into RNA using the four ribonucleoside triphosphates as substrates.</text>
</comment>
<dbReference type="Pfam" id="PF01000">
    <property type="entry name" value="RNA_pol_A_bac"/>
    <property type="match status" value="1"/>
</dbReference>
<keyword evidence="7 11" id="KW-0804">Transcription</keyword>
<dbReference type="Pfam" id="PF03118">
    <property type="entry name" value="RNA_pol_A_CTD"/>
    <property type="match status" value="1"/>
</dbReference>
<evidence type="ECO:0000256" key="11">
    <source>
        <dbReference type="HAMAP-Rule" id="MF_00059"/>
    </source>
</evidence>
<dbReference type="RefSeq" id="WP_177503340.1">
    <property type="nucleotide sequence ID" value="NZ_JACSNR010000009.1"/>
</dbReference>
<evidence type="ECO:0000256" key="9">
    <source>
        <dbReference type="ARBA" id="ARBA00033070"/>
    </source>
</evidence>
<proteinExistence type="inferred from homology"/>
<comment type="domain">
    <text evidence="11">The N-terminal domain is essential for RNAP assembly and basal transcription, whereas the C-terminal domain is involved in interaction with transcriptional regulators and with upstream promoter elements.</text>
</comment>
<dbReference type="InterPro" id="IPR036643">
    <property type="entry name" value="RNApol_insert_sf"/>
</dbReference>
<evidence type="ECO:0000313" key="13">
    <source>
        <dbReference type="EMBL" id="MBM6923945.1"/>
    </source>
</evidence>
<comment type="caution">
    <text evidence="13">The sequence shown here is derived from an EMBL/GenBank/DDBJ whole genome shotgun (WGS) entry which is preliminary data.</text>
</comment>
<organism evidence="13 14">
    <name type="scientific">Hydrogenoanaerobacterium saccharovorans</name>
    <dbReference type="NCBI Taxonomy" id="474960"/>
    <lineage>
        <taxon>Bacteria</taxon>
        <taxon>Bacillati</taxon>
        <taxon>Bacillota</taxon>
        <taxon>Clostridia</taxon>
        <taxon>Eubacteriales</taxon>
        <taxon>Oscillospiraceae</taxon>
        <taxon>Hydrogenoanaerobacterium</taxon>
    </lineage>
</organism>
<feature type="domain" description="DNA-directed RNA polymerase RpoA/D/Rpb3-type" evidence="12">
    <location>
        <begin position="20"/>
        <end position="230"/>
    </location>
</feature>
<dbReference type="Pfam" id="PF01193">
    <property type="entry name" value="RNA_pol_L"/>
    <property type="match status" value="1"/>
</dbReference>
<gene>
    <name evidence="11" type="primary">rpoA</name>
    <name evidence="13" type="ORF">H9X81_09630</name>
</gene>
<dbReference type="InterPro" id="IPR011263">
    <property type="entry name" value="DNA-dir_RNA_pol_RpoA/D/Rpb3"/>
</dbReference>
<dbReference type="GO" id="GO:0003899">
    <property type="term" value="F:DNA-directed RNA polymerase activity"/>
    <property type="evidence" value="ECO:0007669"/>
    <property type="project" value="UniProtKB-EC"/>
</dbReference>
<comment type="subunit">
    <text evidence="11">Homodimer. The RNAP catalytic core consists of 2 alpha, 1 beta, 1 beta' and 1 omega subunit. When a sigma factor is associated with the core the holoenzyme is formed, which can initiate transcription.</text>
</comment>
<feature type="region of interest" description="Alpha C-terminal domain (alpha-CTD)" evidence="11">
    <location>
        <begin position="250"/>
        <end position="318"/>
    </location>
</feature>
<keyword evidence="4 11" id="KW-0240">DNA-directed RNA polymerase</keyword>
<dbReference type="EMBL" id="JACSNR010000009">
    <property type="protein sequence ID" value="MBM6923945.1"/>
    <property type="molecule type" value="Genomic_DNA"/>
</dbReference>
<reference evidence="13 14" key="1">
    <citation type="journal article" date="2021" name="Sci. Rep.">
        <title>The distribution of antibiotic resistance genes in chicken gut microbiota commensals.</title>
        <authorList>
            <person name="Juricova H."/>
            <person name="Matiasovicova J."/>
            <person name="Kubasova T."/>
            <person name="Cejkova D."/>
            <person name="Rychlik I."/>
        </authorList>
    </citation>
    <scope>NUCLEOTIDE SEQUENCE [LARGE SCALE GENOMIC DNA]</scope>
    <source>
        <strain evidence="13 14">An564</strain>
    </source>
</reference>
<evidence type="ECO:0000256" key="7">
    <source>
        <dbReference type="ARBA" id="ARBA00023163"/>
    </source>
</evidence>
<dbReference type="InterPro" id="IPR011262">
    <property type="entry name" value="DNA-dir_RNA_pol_insert"/>
</dbReference>
<dbReference type="SMART" id="SM00662">
    <property type="entry name" value="RPOLD"/>
    <property type="match status" value="1"/>
</dbReference>
<dbReference type="InterPro" id="IPR011773">
    <property type="entry name" value="DNA-dir_RpoA"/>
</dbReference>
<evidence type="ECO:0000256" key="6">
    <source>
        <dbReference type="ARBA" id="ARBA00022695"/>
    </source>
</evidence>
<dbReference type="NCBIfam" id="NF003515">
    <property type="entry name" value="PRK05182.2-1"/>
    <property type="match status" value="1"/>
</dbReference>
<dbReference type="Gene3D" id="2.170.120.12">
    <property type="entry name" value="DNA-directed RNA polymerase, insert domain"/>
    <property type="match status" value="1"/>
</dbReference>
<evidence type="ECO:0000259" key="12">
    <source>
        <dbReference type="SMART" id="SM00662"/>
    </source>
</evidence>
<evidence type="ECO:0000256" key="2">
    <source>
        <dbReference type="ARBA" id="ARBA00012418"/>
    </source>
</evidence>
<name>A0ABS2GR23_9FIRM</name>
<dbReference type="SUPFAM" id="SSF47789">
    <property type="entry name" value="C-terminal domain of RNA polymerase alpha subunit"/>
    <property type="match status" value="1"/>
</dbReference>
<dbReference type="HAMAP" id="MF_00059">
    <property type="entry name" value="RNApol_bact_RpoA"/>
    <property type="match status" value="1"/>
</dbReference>
<comment type="catalytic activity">
    <reaction evidence="10 11">
        <text>RNA(n) + a ribonucleoside 5'-triphosphate = RNA(n+1) + diphosphate</text>
        <dbReference type="Rhea" id="RHEA:21248"/>
        <dbReference type="Rhea" id="RHEA-COMP:14527"/>
        <dbReference type="Rhea" id="RHEA-COMP:17342"/>
        <dbReference type="ChEBI" id="CHEBI:33019"/>
        <dbReference type="ChEBI" id="CHEBI:61557"/>
        <dbReference type="ChEBI" id="CHEBI:140395"/>
        <dbReference type="EC" id="2.7.7.6"/>
    </reaction>
</comment>
<feature type="region of interest" description="Alpha N-terminal domain (alpha-NTD)" evidence="11">
    <location>
        <begin position="1"/>
        <end position="231"/>
    </location>
</feature>
<evidence type="ECO:0000256" key="3">
    <source>
        <dbReference type="ARBA" id="ARBA00015972"/>
    </source>
</evidence>
<evidence type="ECO:0000256" key="4">
    <source>
        <dbReference type="ARBA" id="ARBA00022478"/>
    </source>
</evidence>
<protein>
    <recommendedName>
        <fullName evidence="3 11">DNA-directed RNA polymerase subunit alpha</fullName>
        <shortName evidence="11">RNAP subunit alpha</shortName>
        <ecNumber evidence="2 11">2.7.7.6</ecNumber>
    </recommendedName>
    <alternativeName>
        <fullName evidence="9 11">RNA polymerase subunit alpha</fullName>
    </alternativeName>
    <alternativeName>
        <fullName evidence="8 11">Transcriptase subunit alpha</fullName>
    </alternativeName>
</protein>
<evidence type="ECO:0000256" key="1">
    <source>
        <dbReference type="ARBA" id="ARBA00007123"/>
    </source>
</evidence>
<evidence type="ECO:0000256" key="5">
    <source>
        <dbReference type="ARBA" id="ARBA00022679"/>
    </source>
</evidence>
<evidence type="ECO:0000256" key="8">
    <source>
        <dbReference type="ARBA" id="ARBA00032524"/>
    </source>
</evidence>
<dbReference type="Proteomes" id="UP000724149">
    <property type="component" value="Unassembled WGS sequence"/>
</dbReference>
<dbReference type="NCBIfam" id="NF003513">
    <property type="entry name" value="PRK05182.1-2"/>
    <property type="match status" value="1"/>
</dbReference>
<dbReference type="NCBIfam" id="NF003516">
    <property type="entry name" value="PRK05182.2-2"/>
    <property type="match status" value="1"/>
</dbReference>
<comment type="similarity">
    <text evidence="1 11">Belongs to the RNA polymerase alpha chain family.</text>
</comment>
<dbReference type="NCBIfam" id="NF003519">
    <property type="entry name" value="PRK05182.2-5"/>
    <property type="match status" value="1"/>
</dbReference>
<evidence type="ECO:0000313" key="14">
    <source>
        <dbReference type="Proteomes" id="UP000724149"/>
    </source>
</evidence>
<dbReference type="InterPro" id="IPR011260">
    <property type="entry name" value="RNAP_asu_C"/>
</dbReference>
<evidence type="ECO:0000256" key="10">
    <source>
        <dbReference type="ARBA" id="ARBA00048552"/>
    </source>
</evidence>
<dbReference type="SUPFAM" id="SSF55257">
    <property type="entry name" value="RBP11-like subunits of RNA polymerase"/>
    <property type="match status" value="1"/>
</dbReference>
<keyword evidence="6 11" id="KW-0548">Nucleotidyltransferase</keyword>
<dbReference type="InterPro" id="IPR036603">
    <property type="entry name" value="RBP11-like"/>
</dbReference>
<dbReference type="NCBIfam" id="TIGR02027">
    <property type="entry name" value="rpoA"/>
    <property type="match status" value="1"/>
</dbReference>
<dbReference type="SUPFAM" id="SSF56553">
    <property type="entry name" value="Insert subdomain of RNA polymerase alpha subunit"/>
    <property type="match status" value="1"/>
</dbReference>
<keyword evidence="5 11" id="KW-0808">Transferase</keyword>
<dbReference type="EC" id="2.7.7.6" evidence="2 11"/>
<dbReference type="Gene3D" id="3.30.1360.10">
    <property type="entry name" value="RNA polymerase, RBP11-like subunit"/>
    <property type="match status" value="1"/>
</dbReference>